<dbReference type="Pfam" id="PF05336">
    <property type="entry name" value="rhaM"/>
    <property type="match status" value="1"/>
</dbReference>
<dbReference type="GeneID" id="77009672"/>
<evidence type="ECO:0000313" key="6">
    <source>
        <dbReference type="EMBL" id="KFN07483.1"/>
    </source>
</evidence>
<evidence type="ECO:0000313" key="7">
    <source>
        <dbReference type="Proteomes" id="UP000029278"/>
    </source>
</evidence>
<gene>
    <name evidence="6" type="primary">rhaU</name>
    <name evidence="6" type="ORF">DJ90_5919</name>
</gene>
<sequence length="112" mass="13383">MIRKASIMQVFAGCHEEYQRRHDELWPEMKEMLLSHGVRTYSIFLDETTHTLFAYLEIEDEALWAKSADTEICRKWWDYMKDIMRTNPDNSPESRELTEVFHLEPESGKGRV</sequence>
<dbReference type="PANTHER" id="PTHR34389:SF2">
    <property type="entry name" value="L-RHAMNOSE MUTAROTASE"/>
    <property type="match status" value="1"/>
</dbReference>
<keyword evidence="3" id="KW-0119">Carbohydrate metabolism</keyword>
<evidence type="ECO:0000256" key="4">
    <source>
        <dbReference type="ARBA" id="ARBA00023308"/>
    </source>
</evidence>
<proteinExistence type="inferred from homology"/>
<dbReference type="PANTHER" id="PTHR34389">
    <property type="entry name" value="L-RHAMNOSE MUTAROTASE"/>
    <property type="match status" value="1"/>
</dbReference>
<dbReference type="GO" id="GO:0062192">
    <property type="term" value="F:L-rhamnose mutarotase activity"/>
    <property type="evidence" value="ECO:0007669"/>
    <property type="project" value="UniProtKB-UniRule"/>
</dbReference>
<dbReference type="STRING" id="44252.DJ90_5919"/>
<dbReference type="InterPro" id="IPR013448">
    <property type="entry name" value="L-rhamnose_mutarotase"/>
</dbReference>
<dbReference type="InterPro" id="IPR008000">
    <property type="entry name" value="Rham/fucose_mutarotase"/>
</dbReference>
<dbReference type="AlphaFoldDB" id="A0A090ZAR8"/>
<dbReference type="RefSeq" id="WP_036626379.1">
    <property type="nucleotide sequence ID" value="NZ_BGML01000022.1"/>
</dbReference>
<protein>
    <recommendedName>
        <fullName evidence="5">L-rhamnose mutarotase</fullName>
        <ecNumber evidence="5">5.1.3.32</ecNumber>
    </recommendedName>
</protein>
<dbReference type="OrthoDB" id="9799608at2"/>
<dbReference type="GO" id="GO:0019301">
    <property type="term" value="P:rhamnose catabolic process"/>
    <property type="evidence" value="ECO:0007669"/>
    <property type="project" value="UniProtKB-UniRule"/>
</dbReference>
<dbReference type="HOGENOM" id="CLU_100689_2_0_9"/>
<dbReference type="HAMAP" id="MF_01663">
    <property type="entry name" value="L_rham_rotase"/>
    <property type="match status" value="1"/>
</dbReference>
<reference evidence="6 7" key="1">
    <citation type="submission" date="2014-04" db="EMBL/GenBank/DDBJ databases">
        <authorList>
            <person name="Bishop-Lilly K.A."/>
            <person name="Broomall S.M."/>
            <person name="Chain P.S."/>
            <person name="Chertkov O."/>
            <person name="Coyne S.R."/>
            <person name="Daligault H.E."/>
            <person name="Davenport K.W."/>
            <person name="Erkkila T."/>
            <person name="Frey K.G."/>
            <person name="Gibbons H.S."/>
            <person name="Gu W."/>
            <person name="Jaissle J."/>
            <person name="Johnson S.L."/>
            <person name="Koroleva G.I."/>
            <person name="Ladner J.T."/>
            <person name="Lo C.-C."/>
            <person name="Minogue T.D."/>
            <person name="Munk C."/>
            <person name="Palacios G.F."/>
            <person name="Redden C.L."/>
            <person name="Rosenzweig C.N."/>
            <person name="Scholz M.B."/>
            <person name="Teshima H."/>
            <person name="Xu Y."/>
        </authorList>
    </citation>
    <scope>NUCLEOTIDE SEQUENCE [LARGE SCALE GENOMIC DNA]</scope>
    <source>
        <strain evidence="6 7">8244</strain>
    </source>
</reference>
<name>A0A090ZAR8_PAEMA</name>
<dbReference type="Gene3D" id="3.30.70.100">
    <property type="match status" value="1"/>
</dbReference>
<dbReference type="GO" id="GO:0005737">
    <property type="term" value="C:cytoplasm"/>
    <property type="evidence" value="ECO:0007669"/>
    <property type="project" value="InterPro"/>
</dbReference>
<accession>A0A090ZAR8</accession>
<evidence type="ECO:0000256" key="2">
    <source>
        <dbReference type="ARBA" id="ARBA00023235"/>
    </source>
</evidence>
<keyword evidence="4" id="KW-0684">Rhamnose metabolism</keyword>
<dbReference type="SUPFAM" id="SSF54909">
    <property type="entry name" value="Dimeric alpha+beta barrel"/>
    <property type="match status" value="1"/>
</dbReference>
<dbReference type="InterPro" id="IPR011008">
    <property type="entry name" value="Dimeric_a/b-barrel"/>
</dbReference>
<evidence type="ECO:0000256" key="3">
    <source>
        <dbReference type="ARBA" id="ARBA00023277"/>
    </source>
</evidence>
<organism evidence="6 7">
    <name type="scientific">Paenibacillus macerans</name>
    <name type="common">Bacillus macerans</name>
    <dbReference type="NCBI Taxonomy" id="44252"/>
    <lineage>
        <taxon>Bacteria</taxon>
        <taxon>Bacillati</taxon>
        <taxon>Bacillota</taxon>
        <taxon>Bacilli</taxon>
        <taxon>Bacillales</taxon>
        <taxon>Paenibacillaceae</taxon>
        <taxon>Paenibacillus</taxon>
    </lineage>
</organism>
<dbReference type="EMBL" id="JMQA01000034">
    <property type="protein sequence ID" value="KFN07483.1"/>
    <property type="molecule type" value="Genomic_DNA"/>
</dbReference>
<evidence type="ECO:0000256" key="5">
    <source>
        <dbReference type="NCBIfam" id="TIGR02625"/>
    </source>
</evidence>
<keyword evidence="2" id="KW-0413">Isomerase</keyword>
<evidence type="ECO:0000256" key="1">
    <source>
        <dbReference type="ARBA" id="ARBA00022490"/>
    </source>
</evidence>
<dbReference type="Proteomes" id="UP000029278">
    <property type="component" value="Unassembled WGS sequence"/>
</dbReference>
<comment type="caution">
    <text evidence="6">The sequence shown here is derived from an EMBL/GenBank/DDBJ whole genome shotgun (WGS) entry which is preliminary data.</text>
</comment>
<dbReference type="NCBIfam" id="TIGR02625">
    <property type="entry name" value="YiiL_rotase"/>
    <property type="match status" value="1"/>
</dbReference>
<dbReference type="PATRIC" id="fig|44252.3.peg.3853"/>
<keyword evidence="7" id="KW-1185">Reference proteome</keyword>
<dbReference type="EC" id="5.1.3.32" evidence="5"/>
<keyword evidence="1" id="KW-0963">Cytoplasm</keyword>